<feature type="transmembrane region" description="Helical" evidence="7">
    <location>
        <begin position="136"/>
        <end position="153"/>
    </location>
</feature>
<evidence type="ECO:0000256" key="1">
    <source>
        <dbReference type="ARBA" id="ARBA00004651"/>
    </source>
</evidence>
<dbReference type="SUPFAM" id="SSF52540">
    <property type="entry name" value="P-loop containing nucleoside triphosphate hydrolases"/>
    <property type="match status" value="1"/>
</dbReference>
<evidence type="ECO:0000259" key="8">
    <source>
        <dbReference type="PROSITE" id="PS50893"/>
    </source>
</evidence>
<evidence type="ECO:0000313" key="11">
    <source>
        <dbReference type="Proteomes" id="UP000198925"/>
    </source>
</evidence>
<dbReference type="Pfam" id="PF00005">
    <property type="entry name" value="ABC_tran"/>
    <property type="match status" value="1"/>
</dbReference>
<evidence type="ECO:0000256" key="7">
    <source>
        <dbReference type="SAM" id="Phobius"/>
    </source>
</evidence>
<feature type="transmembrane region" description="Helical" evidence="7">
    <location>
        <begin position="247"/>
        <end position="265"/>
    </location>
</feature>
<dbReference type="Proteomes" id="UP000198925">
    <property type="component" value="Unassembled WGS sequence"/>
</dbReference>
<name>A0A1G6ZUV3_9PROT</name>
<feature type="domain" description="ABC transmembrane type-1" evidence="9">
    <location>
        <begin position="22"/>
        <end position="300"/>
    </location>
</feature>
<dbReference type="InterPro" id="IPR017871">
    <property type="entry name" value="ABC_transporter-like_CS"/>
</dbReference>
<dbReference type="InterPro" id="IPR011527">
    <property type="entry name" value="ABC1_TM_dom"/>
</dbReference>
<evidence type="ECO:0000259" key="9">
    <source>
        <dbReference type="PROSITE" id="PS50929"/>
    </source>
</evidence>
<evidence type="ECO:0000256" key="4">
    <source>
        <dbReference type="ARBA" id="ARBA00022840"/>
    </source>
</evidence>
<dbReference type="InterPro" id="IPR003593">
    <property type="entry name" value="AAA+_ATPase"/>
</dbReference>
<dbReference type="PANTHER" id="PTHR24221:SF248">
    <property type="entry name" value="ABC TRANSPORTER TRANSMEMBRANE REGION"/>
    <property type="match status" value="1"/>
</dbReference>
<dbReference type="PROSITE" id="PS00211">
    <property type="entry name" value="ABC_TRANSPORTER_1"/>
    <property type="match status" value="1"/>
</dbReference>
<evidence type="ECO:0000256" key="2">
    <source>
        <dbReference type="ARBA" id="ARBA00022692"/>
    </source>
</evidence>
<dbReference type="Gene3D" id="1.20.1560.10">
    <property type="entry name" value="ABC transporter type 1, transmembrane domain"/>
    <property type="match status" value="1"/>
</dbReference>
<dbReference type="PANTHER" id="PTHR24221">
    <property type="entry name" value="ATP-BINDING CASSETTE SUB-FAMILY B"/>
    <property type="match status" value="1"/>
</dbReference>
<dbReference type="GO" id="GO:0034040">
    <property type="term" value="F:ATPase-coupled lipid transmembrane transporter activity"/>
    <property type="evidence" value="ECO:0007669"/>
    <property type="project" value="TreeGrafter"/>
</dbReference>
<dbReference type="PROSITE" id="PS50893">
    <property type="entry name" value="ABC_TRANSPORTER_2"/>
    <property type="match status" value="1"/>
</dbReference>
<gene>
    <name evidence="10" type="ORF">SAMN04487779_101795</name>
</gene>
<evidence type="ECO:0000313" key="10">
    <source>
        <dbReference type="EMBL" id="SDE06017.1"/>
    </source>
</evidence>
<dbReference type="InterPro" id="IPR003439">
    <property type="entry name" value="ABC_transporter-like_ATP-bd"/>
</dbReference>
<comment type="subcellular location">
    <subcellularLocation>
        <location evidence="1">Cell membrane</location>
        <topology evidence="1">Multi-pass membrane protein</topology>
    </subcellularLocation>
</comment>
<evidence type="ECO:0000256" key="3">
    <source>
        <dbReference type="ARBA" id="ARBA00022741"/>
    </source>
</evidence>
<dbReference type="EMBL" id="FMZX01000017">
    <property type="protein sequence ID" value="SDE06017.1"/>
    <property type="molecule type" value="Genomic_DNA"/>
</dbReference>
<proteinExistence type="predicted"/>
<keyword evidence="5 7" id="KW-1133">Transmembrane helix</keyword>
<organism evidence="10 11">
    <name type="scientific">Belnapia rosea</name>
    <dbReference type="NCBI Taxonomy" id="938405"/>
    <lineage>
        <taxon>Bacteria</taxon>
        <taxon>Pseudomonadati</taxon>
        <taxon>Pseudomonadota</taxon>
        <taxon>Alphaproteobacteria</taxon>
        <taxon>Acetobacterales</taxon>
        <taxon>Roseomonadaceae</taxon>
        <taxon>Belnapia</taxon>
    </lineage>
</organism>
<dbReference type="Gene3D" id="3.40.50.300">
    <property type="entry name" value="P-loop containing nucleotide triphosphate hydrolases"/>
    <property type="match status" value="1"/>
</dbReference>
<dbReference type="SUPFAM" id="SSF90123">
    <property type="entry name" value="ABC transporter transmembrane region"/>
    <property type="match status" value="1"/>
</dbReference>
<dbReference type="STRING" id="938405.SAMN02927895_04818"/>
<dbReference type="InterPro" id="IPR027417">
    <property type="entry name" value="P-loop_NTPase"/>
</dbReference>
<feature type="transmembrane region" description="Helical" evidence="7">
    <location>
        <begin position="21"/>
        <end position="46"/>
    </location>
</feature>
<keyword evidence="6 7" id="KW-0472">Membrane</keyword>
<keyword evidence="11" id="KW-1185">Reference proteome</keyword>
<keyword evidence="2 7" id="KW-0812">Transmembrane</keyword>
<protein>
    <submittedName>
        <fullName evidence="10">ATP-binding cassette, subfamily C</fullName>
    </submittedName>
</protein>
<dbReference type="GO" id="GO:0005524">
    <property type="term" value="F:ATP binding"/>
    <property type="evidence" value="ECO:0007669"/>
    <property type="project" value="UniProtKB-KW"/>
</dbReference>
<dbReference type="GO" id="GO:0016887">
    <property type="term" value="F:ATP hydrolysis activity"/>
    <property type="evidence" value="ECO:0007669"/>
    <property type="project" value="InterPro"/>
</dbReference>
<sequence length="567" mass="58926">MSAALPRQPGRLRSLGLGPGTVLTLLLLSLGGMLGLLDLVLSVFHITDGVLETKNGSTVLALMLVFLLAVLLSAWYRHRREALLQAVAERFGVAMRVRAMQAAIRRAARTDSAAGLGALRDIAAVQRLLTGEAVSGLLDLVGAAAALALVFYLNDGFGWILAGGMAATGLLAWLMGRVVGPAAAEAEAAIGAGADALSGRLLHADVVRGLGQMPAILTRWQRRHETALGLAEAAEARGDALRELQGVVALLTGFGILGTGILLVIEGRGTIGLVLAALLLARFALAPCAILIRHWRGWQAGLRAWARLRRVLEEDGEVAPKPVVADAPAGLVVEGLGFQPPGRERPVIAGLGFALPLGSVLLIEGANGTGKTTLLRLILGLLPPGSGRVLLDGQDTWFCDRGTLGARIGYLPQDIQLLEADIVTNIGRGPGAPPELVVAAARAAGAHDMIGRQPMGYQTPAGSSAGLSAGQRRLVALARALYGNPRLLVLDEPEIGLDGAARQAMRAAVEHARLNGAVVLVVTHEPATWADLADRRLRLGEGGAWEWDADGPGPSGHGQELHLAAAG</sequence>
<feature type="transmembrane region" description="Helical" evidence="7">
    <location>
        <begin position="58"/>
        <end position="76"/>
    </location>
</feature>
<dbReference type="RefSeq" id="WP_090664607.1">
    <property type="nucleotide sequence ID" value="NZ_FMZX01000017.1"/>
</dbReference>
<dbReference type="InterPro" id="IPR036640">
    <property type="entry name" value="ABC1_TM_sf"/>
</dbReference>
<dbReference type="PROSITE" id="PS50929">
    <property type="entry name" value="ABC_TM1F"/>
    <property type="match status" value="1"/>
</dbReference>
<feature type="transmembrane region" description="Helical" evidence="7">
    <location>
        <begin position="159"/>
        <end position="176"/>
    </location>
</feature>
<keyword evidence="3" id="KW-0547">Nucleotide-binding</keyword>
<dbReference type="SMART" id="SM00382">
    <property type="entry name" value="AAA"/>
    <property type="match status" value="1"/>
</dbReference>
<reference evidence="10 11" key="1">
    <citation type="submission" date="2016-10" db="EMBL/GenBank/DDBJ databases">
        <authorList>
            <person name="de Groot N.N."/>
        </authorList>
    </citation>
    <scope>NUCLEOTIDE SEQUENCE [LARGE SCALE GENOMIC DNA]</scope>
    <source>
        <strain evidence="10 11">CPCC 100156</strain>
    </source>
</reference>
<dbReference type="GO" id="GO:0140359">
    <property type="term" value="F:ABC-type transporter activity"/>
    <property type="evidence" value="ECO:0007669"/>
    <property type="project" value="InterPro"/>
</dbReference>
<keyword evidence="4 10" id="KW-0067">ATP-binding</keyword>
<evidence type="ECO:0000256" key="5">
    <source>
        <dbReference type="ARBA" id="ARBA00022989"/>
    </source>
</evidence>
<dbReference type="GO" id="GO:0005886">
    <property type="term" value="C:plasma membrane"/>
    <property type="evidence" value="ECO:0007669"/>
    <property type="project" value="UniProtKB-SubCell"/>
</dbReference>
<dbReference type="InterPro" id="IPR039421">
    <property type="entry name" value="Type_1_exporter"/>
</dbReference>
<feature type="transmembrane region" description="Helical" evidence="7">
    <location>
        <begin position="271"/>
        <end position="292"/>
    </location>
</feature>
<evidence type="ECO:0000256" key="6">
    <source>
        <dbReference type="ARBA" id="ARBA00023136"/>
    </source>
</evidence>
<dbReference type="AlphaFoldDB" id="A0A1G6ZUV3"/>
<feature type="domain" description="ABC transporter" evidence="8">
    <location>
        <begin position="331"/>
        <end position="566"/>
    </location>
</feature>
<accession>A0A1G6ZUV3</accession>